<dbReference type="InterPro" id="IPR047721">
    <property type="entry name" value="DrmB"/>
</dbReference>
<keyword evidence="2" id="KW-1185">Reference proteome</keyword>
<evidence type="ECO:0000313" key="2">
    <source>
        <dbReference type="Proteomes" id="UP000019365"/>
    </source>
</evidence>
<accession>W7UZR6</accession>
<dbReference type="AlphaFoldDB" id="W7UZR6"/>
<evidence type="ECO:0008006" key="3">
    <source>
        <dbReference type="Google" id="ProtNLM"/>
    </source>
</evidence>
<sequence length="602" mass="69552">MPKPTFRKKSVDNDNSISKFSDEKISVGDIRKTQVITTFGVGSIVDFKDDTVIIASTDDWDYPPESEEVEKRKIFNENLSVITEAEYFLMPKTTQNTNHFSKGKNITSYVFPEKLHCSRCGNLYDFRELNIKDRHRCPQCKNILNASRFIVVCTRGHMDDFPYDWWVHYGKPCPSGVKSPRIKMVNIYNRTDIDSLRLECTECKSTRSMVQVFSENALSEFRCTCKHPHFKNPYARVQYGCNDKMRARLRSASGVYFPITKAALLIPPWSRKDVSCIQKNYEIIKAVEEVDENKVIFAIRKLIHNETVSDEEIMRSWKDVKFSKEHNQRRSELSVYEDEYAILSKESNSNEDKFSSYTSVIPERYHQFFEQLVVVDRLTVTQAFTGFTRITRNESNSVAISQYPKPWLPAVELTGEGIFIRFNNEKISQWRKENFSRYRRMKKAMEDSKFTLDVFSETYVMLHTFAHLFIREISNICGYSAASIREKIYSEINDKDEVKMCGVLIFVSSSDSDSSLGGLISIADNKDTFEKIMDSMLDRASWCSGDPLCISSMKQGYKNLNYAACHDCTLLPETSCERFNCFLDRASIVGLPDNPALGFFNT</sequence>
<dbReference type="eggNOG" id="ENOG502Z7NV">
    <property type="taxonomic scope" value="Bacteria"/>
</dbReference>
<dbReference type="PATRIC" id="fig|1341157.4.peg.1349"/>
<comment type="caution">
    <text evidence="1">The sequence shown here is derived from an EMBL/GenBank/DDBJ whole genome shotgun (WGS) entry which is preliminary data.</text>
</comment>
<gene>
    <name evidence="1" type="ORF">RF007C_03490</name>
</gene>
<evidence type="ECO:0000313" key="1">
    <source>
        <dbReference type="EMBL" id="EWM53987.1"/>
    </source>
</evidence>
<protein>
    <recommendedName>
        <fullName evidence="3">DUF1998 domain-containing protein</fullName>
    </recommendedName>
</protein>
<reference evidence="1 2" key="1">
    <citation type="journal article" date="2014" name="PLoS ONE">
        <title>Rumen cellulosomics: divergent fiber-degrading strategies revealed by comparative genome-wide analysis of six ruminococcal strains.</title>
        <authorList>
            <person name="Dassa B."/>
            <person name="Borovok I."/>
            <person name="Ruimy-Israeli V."/>
            <person name="Lamed R."/>
            <person name="Flint H.J."/>
            <person name="Duncan S.H."/>
            <person name="Henrissat B."/>
            <person name="Coutinho P."/>
            <person name="Morrison M."/>
            <person name="Mosoni P."/>
            <person name="Yeoman C.J."/>
            <person name="White B.A."/>
            <person name="Bayer E.A."/>
        </authorList>
    </citation>
    <scope>NUCLEOTIDE SEQUENCE [LARGE SCALE GENOMIC DNA]</scope>
    <source>
        <strain evidence="1 2">007c</strain>
    </source>
</reference>
<dbReference type="RefSeq" id="WP_037298472.1">
    <property type="nucleotide sequence ID" value="NZ_ATAX01000022.1"/>
</dbReference>
<organism evidence="1 2">
    <name type="scientific">Ruminococcus flavefaciens 007c</name>
    <dbReference type="NCBI Taxonomy" id="1341157"/>
    <lineage>
        <taxon>Bacteria</taxon>
        <taxon>Bacillati</taxon>
        <taxon>Bacillota</taxon>
        <taxon>Clostridia</taxon>
        <taxon>Eubacteriales</taxon>
        <taxon>Oscillospiraceae</taxon>
        <taxon>Ruminococcus</taxon>
    </lineage>
</organism>
<proteinExistence type="predicted"/>
<name>W7UZR6_RUMFL</name>
<dbReference type="Proteomes" id="UP000019365">
    <property type="component" value="Unassembled WGS sequence"/>
</dbReference>
<dbReference type="OrthoDB" id="9134227at2"/>
<dbReference type="EMBL" id="ATAX01000022">
    <property type="protein sequence ID" value="EWM53987.1"/>
    <property type="molecule type" value="Genomic_DNA"/>
</dbReference>
<dbReference type="NCBIfam" id="NF038324">
    <property type="entry name" value="DrmB_fam"/>
    <property type="match status" value="1"/>
</dbReference>